<dbReference type="Proteomes" id="UP000593566">
    <property type="component" value="Unassembled WGS sequence"/>
</dbReference>
<organism evidence="1 2">
    <name type="scientific">Letharia lupina</name>
    <dbReference type="NCBI Taxonomy" id="560253"/>
    <lineage>
        <taxon>Eukaryota</taxon>
        <taxon>Fungi</taxon>
        <taxon>Dikarya</taxon>
        <taxon>Ascomycota</taxon>
        <taxon>Pezizomycotina</taxon>
        <taxon>Lecanoromycetes</taxon>
        <taxon>OSLEUM clade</taxon>
        <taxon>Lecanoromycetidae</taxon>
        <taxon>Lecanorales</taxon>
        <taxon>Lecanorineae</taxon>
        <taxon>Parmeliaceae</taxon>
        <taxon>Letharia</taxon>
    </lineage>
</organism>
<dbReference type="SUPFAM" id="SSF53955">
    <property type="entry name" value="Lysozyme-like"/>
    <property type="match status" value="1"/>
</dbReference>
<gene>
    <name evidence="1" type="ORF">HO133_000398</name>
</gene>
<name>A0A8H6CHQ9_9LECA</name>
<dbReference type="AlphaFoldDB" id="A0A8H6CHQ9"/>
<dbReference type="Gene3D" id="1.10.530.10">
    <property type="match status" value="1"/>
</dbReference>
<proteinExistence type="predicted"/>
<dbReference type="InterPro" id="IPR023346">
    <property type="entry name" value="Lysozyme-like_dom_sf"/>
</dbReference>
<accession>A0A8H6CHQ9</accession>
<evidence type="ECO:0000313" key="1">
    <source>
        <dbReference type="EMBL" id="KAF6223555.1"/>
    </source>
</evidence>
<dbReference type="RefSeq" id="XP_037152772.1">
    <property type="nucleotide sequence ID" value="XM_037291337.1"/>
</dbReference>
<protein>
    <submittedName>
        <fullName evidence="1">Uncharacterized protein</fullName>
    </submittedName>
</protein>
<dbReference type="EMBL" id="JACCJB010000010">
    <property type="protein sequence ID" value="KAF6223555.1"/>
    <property type="molecule type" value="Genomic_DNA"/>
</dbReference>
<keyword evidence="2" id="KW-1185">Reference proteome</keyword>
<dbReference type="GeneID" id="59328817"/>
<evidence type="ECO:0000313" key="2">
    <source>
        <dbReference type="Proteomes" id="UP000593566"/>
    </source>
</evidence>
<sequence>MAKVDDGVVAVTSVNDQDGLPMHNQAQRHSSLSRIEAYRYHNTTRTTDPGGGKVTNSGIAVPSVNNQDGILIDYYTQYNGNGSTDDGWPAKDKWISFMDMFNNSRWHMERSCHQFNVDLNTHQEIIDMYEAIQFVAAATFVDHRFILAVIMQESGGCVRAPTSNYGVPNPGIMQDHNGTASCNNGKTQKPCPGETITQMVQEGTGGTTWGDGLAQCLNQAGTSDVSAFYRAARKYNSGSIDDSGDLGKGIATHCYASDIANRLTGWVQYPKNCTLDR</sequence>
<comment type="caution">
    <text evidence="1">The sequence shown here is derived from an EMBL/GenBank/DDBJ whole genome shotgun (WGS) entry which is preliminary data.</text>
</comment>
<reference evidence="1 2" key="1">
    <citation type="journal article" date="2020" name="Genomics">
        <title>Complete, high-quality genomes from long-read metagenomic sequencing of two wolf lichen thalli reveals enigmatic genome architecture.</title>
        <authorList>
            <person name="McKenzie S.K."/>
            <person name="Walston R.F."/>
            <person name="Allen J.L."/>
        </authorList>
    </citation>
    <scope>NUCLEOTIDE SEQUENCE [LARGE SCALE GENOMIC DNA]</scope>
    <source>
        <strain evidence="1">WasteWater1</strain>
    </source>
</reference>